<protein>
    <submittedName>
        <fullName evidence="1">Uncharacterized protein</fullName>
    </submittedName>
</protein>
<dbReference type="OrthoDB" id="36596at10239"/>
<accession>K4PY74</accession>
<reference evidence="1 2" key="1">
    <citation type="journal article" date="2013" name="Genome Announc.">
        <title>Complete Genome Sequences of Edwardsiella tarda-Lytic Bacteriophages KF-1 and IW-1.</title>
        <authorList>
            <person name="Yasuike M."/>
            <person name="Sugaya E."/>
            <person name="Nakamura Y."/>
            <person name="Shigenobu Y."/>
            <person name="Kawato Y."/>
            <person name="Kai W."/>
            <person name="Fujiwara A."/>
            <person name="Sano M."/>
            <person name="Kobayashi T."/>
            <person name="Nakai T."/>
        </authorList>
    </citation>
    <scope>NUCLEOTIDE SEQUENCE [LARGE SCALE GENOMIC DNA]</scope>
</reference>
<name>K4PY74_9CAUD</name>
<dbReference type="Proteomes" id="UP000001222">
    <property type="component" value="Segment"/>
</dbReference>
<keyword evidence="2" id="KW-1185">Reference proteome</keyword>
<evidence type="ECO:0000313" key="1">
    <source>
        <dbReference type="EMBL" id="BAM63065.1"/>
    </source>
</evidence>
<sequence>MSTIKKAYQAIVEVLQNNTSAVVSDVLPQVIELASAKTAAGGGKPTTFHRDDAGNVVAIKCYYHGLWMDPRVAEFGEKKTSASGFNSMSKDGSSKWTKQNAAAKKAKEELLTRVQSGEVAPEAIASEMAAIDAARQAVVAREDGYGFEALEECLADSAARGL</sequence>
<dbReference type="EMBL" id="AB757800">
    <property type="protein sequence ID" value="BAM63065.1"/>
    <property type="molecule type" value="Genomic_DNA"/>
</dbReference>
<dbReference type="RefSeq" id="YP_006990447.1">
    <property type="nucleotide sequence ID" value="NC_019420.1"/>
</dbReference>
<evidence type="ECO:0000313" key="2">
    <source>
        <dbReference type="Proteomes" id="UP000001222"/>
    </source>
</evidence>
<dbReference type="GeneID" id="13997417"/>
<dbReference type="KEGG" id="vg:13997417"/>
<organism evidence="1 2">
    <name type="scientific">Edwardsiella phage KF-1</name>
    <dbReference type="NCBI Taxonomy" id="1244856"/>
    <lineage>
        <taxon>Viruses</taxon>
        <taxon>Duplodnaviria</taxon>
        <taxon>Heunggongvirae</taxon>
        <taxon>Uroviricota</taxon>
        <taxon>Caudoviricetes</taxon>
        <taxon>Kafunavirus</taxon>
        <taxon>Kafunavirus KF1</taxon>
    </lineage>
</organism>
<proteinExistence type="predicted"/>